<accession>A0A6G1BP77</accession>
<dbReference type="InterPro" id="IPR036047">
    <property type="entry name" value="F-box-like_dom_sf"/>
</dbReference>
<dbReference type="SUPFAM" id="SSF81383">
    <property type="entry name" value="F-box domain"/>
    <property type="match status" value="1"/>
</dbReference>
<feature type="domain" description="F-box" evidence="1">
    <location>
        <begin position="5"/>
        <end position="42"/>
    </location>
</feature>
<comment type="caution">
    <text evidence="2">The sequence shown here is derived from an EMBL/GenBank/DDBJ whole genome shotgun (WGS) entry which is preliminary data.</text>
</comment>
<organism evidence="2 3">
    <name type="scientific">Oryza meyeriana var. granulata</name>
    <dbReference type="NCBI Taxonomy" id="110450"/>
    <lineage>
        <taxon>Eukaryota</taxon>
        <taxon>Viridiplantae</taxon>
        <taxon>Streptophyta</taxon>
        <taxon>Embryophyta</taxon>
        <taxon>Tracheophyta</taxon>
        <taxon>Spermatophyta</taxon>
        <taxon>Magnoliopsida</taxon>
        <taxon>Liliopsida</taxon>
        <taxon>Poales</taxon>
        <taxon>Poaceae</taxon>
        <taxon>BOP clade</taxon>
        <taxon>Oryzoideae</taxon>
        <taxon>Oryzeae</taxon>
        <taxon>Oryzinae</taxon>
        <taxon>Oryza</taxon>
        <taxon>Oryza meyeriana</taxon>
    </lineage>
</organism>
<evidence type="ECO:0000313" key="3">
    <source>
        <dbReference type="Proteomes" id="UP000479710"/>
    </source>
</evidence>
<dbReference type="OrthoDB" id="687490at2759"/>
<sequence length="453" mass="52817">MEVPLPDDLLANVLGRLPPCSLAASRCVRKDWCALIDDRRLLRMELLPLRLDAFFFMGQFLEPQHYFFSPPSAARRIDGRLDSFGTFKPGDLRIMDHCNGLLLFSKQLANLATRQWMHLPTMPPSRCNDGMTNLWTDLCLVYDPMVSPHHFEIFEVPLVPDSIFYRSIKLDPGSDSSKKFIKESSQWPLSSPCTTHVFSSRKWRWEERSFVRQEGGEPTDETIADLNFQPKEFQRHAVYLKGAIYVHCKNNSLMRITLSNDKYQMIKSPVRSKIVDDNGAFHLGISEKGVYFVLLWNDNNLPRFRVWLLNELSSCDSQMEWVLKTNVSLDAIMDNFPPNTDNSFSKPWILNYVTDEAIRRVQEEEEELEWDFENGIILETKDKMDKEIYPNIFFLGFHPYKEIAFFWVEFTIAVSYHLNTSKVQELGVLSRVIDIAQSFPYTPCWMELFENNS</sequence>
<gene>
    <name evidence="2" type="ORF">E2562_033218</name>
</gene>
<protein>
    <recommendedName>
        <fullName evidence="1">F-box domain-containing protein</fullName>
    </recommendedName>
</protein>
<evidence type="ECO:0000259" key="1">
    <source>
        <dbReference type="Pfam" id="PF00646"/>
    </source>
</evidence>
<dbReference type="PANTHER" id="PTHR34591:SF30">
    <property type="entry name" value="OS02G0149500 PROTEIN"/>
    <property type="match status" value="1"/>
</dbReference>
<dbReference type="InterPro" id="IPR001810">
    <property type="entry name" value="F-box_dom"/>
</dbReference>
<keyword evidence="3" id="KW-1185">Reference proteome</keyword>
<dbReference type="Pfam" id="PF00646">
    <property type="entry name" value="F-box"/>
    <property type="match status" value="1"/>
</dbReference>
<proteinExistence type="predicted"/>
<dbReference type="AlphaFoldDB" id="A0A6G1BP77"/>
<dbReference type="Proteomes" id="UP000479710">
    <property type="component" value="Unassembled WGS sequence"/>
</dbReference>
<evidence type="ECO:0000313" key="2">
    <source>
        <dbReference type="EMBL" id="KAF0889828.1"/>
    </source>
</evidence>
<reference evidence="2 3" key="1">
    <citation type="submission" date="2019-11" db="EMBL/GenBank/DDBJ databases">
        <title>Whole genome sequence of Oryza granulata.</title>
        <authorList>
            <person name="Li W."/>
        </authorList>
    </citation>
    <scope>NUCLEOTIDE SEQUENCE [LARGE SCALE GENOMIC DNA]</scope>
    <source>
        <strain evidence="3">cv. Menghai</strain>
        <tissue evidence="2">Leaf</tissue>
    </source>
</reference>
<name>A0A6G1BP77_9ORYZ</name>
<dbReference type="PANTHER" id="PTHR34591">
    <property type="entry name" value="OS03G0653100 PROTEIN-RELATED"/>
    <property type="match status" value="1"/>
</dbReference>
<dbReference type="EMBL" id="SPHZ02000012">
    <property type="protein sequence ID" value="KAF0889828.1"/>
    <property type="molecule type" value="Genomic_DNA"/>
</dbReference>